<dbReference type="InterPro" id="IPR036452">
    <property type="entry name" value="Ribo_hydro-like"/>
</dbReference>
<evidence type="ECO:0000256" key="1">
    <source>
        <dbReference type="ARBA" id="ARBA00022801"/>
    </source>
</evidence>
<evidence type="ECO:0000313" key="5">
    <source>
        <dbReference type="EMBL" id="GAA5138862.1"/>
    </source>
</evidence>
<keyword evidence="6" id="KW-1185">Reference proteome</keyword>
<accession>A0ABP9P4A0</accession>
<keyword evidence="2" id="KW-0326">Glycosidase</keyword>
<evidence type="ECO:0000256" key="3">
    <source>
        <dbReference type="SAM" id="MobiDB-lite"/>
    </source>
</evidence>
<dbReference type="InterPro" id="IPR023186">
    <property type="entry name" value="IUNH"/>
</dbReference>
<evidence type="ECO:0000313" key="6">
    <source>
        <dbReference type="Proteomes" id="UP001500804"/>
    </source>
</evidence>
<gene>
    <name evidence="5" type="ORF">GCM10023320_73960</name>
</gene>
<dbReference type="Proteomes" id="UP001500804">
    <property type="component" value="Unassembled WGS sequence"/>
</dbReference>
<dbReference type="PANTHER" id="PTHR12304:SF4">
    <property type="entry name" value="URIDINE NUCLEOSIDASE"/>
    <property type="match status" value="1"/>
</dbReference>
<proteinExistence type="predicted"/>
<keyword evidence="1 5" id="KW-0378">Hydrolase</keyword>
<dbReference type="EMBL" id="BAABJO010000042">
    <property type="protein sequence ID" value="GAA5138862.1"/>
    <property type="molecule type" value="Genomic_DNA"/>
</dbReference>
<sequence>MNGVTTPIVIDTDPGVDDAVAIMLAIASPEVEVKAVTTVFGNVALDATTSNAGRLLALCERADVPLAAGAARPLVHPQRGLAAEWHGTDGLGGRAAALPAPAAPDGRTAVELLADVLRASDRPVTLVPIGPLTNIALLLAVHPELAGRIGRIVWMGGSLGAGNTDGFTGGPPPRSAEASTHQTRGGGVAEFNAHCDPEAAHRVLTQADVPVTMVPLDLTLRCPAGPEWIDALAAAGPRCAALAAVITHYRAAFRERYGIDAVAVHDAVAVLEAVLPGTLRTTAKPIAVACDLGPARGATVGMPEGSGPPVQVALDADTDKVLAEILERLRRLG</sequence>
<evidence type="ECO:0000259" key="4">
    <source>
        <dbReference type="Pfam" id="PF01156"/>
    </source>
</evidence>
<feature type="region of interest" description="Disordered" evidence="3">
    <location>
        <begin position="164"/>
        <end position="184"/>
    </location>
</feature>
<dbReference type="Gene3D" id="3.90.245.10">
    <property type="entry name" value="Ribonucleoside hydrolase-like"/>
    <property type="match status" value="1"/>
</dbReference>
<dbReference type="InterPro" id="IPR015910">
    <property type="entry name" value="I/U_nuclsd_hydro_CS"/>
</dbReference>
<name>A0ABP9P4A0_9PSEU</name>
<feature type="domain" description="Inosine/uridine-preferring nucleoside hydrolase" evidence="4">
    <location>
        <begin position="8"/>
        <end position="322"/>
    </location>
</feature>
<dbReference type="GO" id="GO:0016787">
    <property type="term" value="F:hydrolase activity"/>
    <property type="evidence" value="ECO:0007669"/>
    <property type="project" value="UniProtKB-KW"/>
</dbReference>
<dbReference type="PROSITE" id="PS01247">
    <property type="entry name" value="IUNH"/>
    <property type="match status" value="1"/>
</dbReference>
<comment type="caution">
    <text evidence="5">The sequence shown here is derived from an EMBL/GenBank/DDBJ whole genome shotgun (WGS) entry which is preliminary data.</text>
</comment>
<dbReference type="Pfam" id="PF01156">
    <property type="entry name" value="IU_nuc_hydro"/>
    <property type="match status" value="1"/>
</dbReference>
<dbReference type="SUPFAM" id="SSF53590">
    <property type="entry name" value="Nucleoside hydrolase"/>
    <property type="match status" value="1"/>
</dbReference>
<protein>
    <submittedName>
        <fullName evidence="5">Nucleoside hydrolase</fullName>
    </submittedName>
</protein>
<reference evidence="6" key="1">
    <citation type="journal article" date="2019" name="Int. J. Syst. Evol. Microbiol.">
        <title>The Global Catalogue of Microorganisms (GCM) 10K type strain sequencing project: providing services to taxonomists for standard genome sequencing and annotation.</title>
        <authorList>
            <consortium name="The Broad Institute Genomics Platform"/>
            <consortium name="The Broad Institute Genome Sequencing Center for Infectious Disease"/>
            <person name="Wu L."/>
            <person name="Ma J."/>
        </authorList>
    </citation>
    <scope>NUCLEOTIDE SEQUENCE [LARGE SCALE GENOMIC DNA]</scope>
    <source>
        <strain evidence="6">JCM 18302</strain>
    </source>
</reference>
<evidence type="ECO:0000256" key="2">
    <source>
        <dbReference type="ARBA" id="ARBA00023295"/>
    </source>
</evidence>
<organism evidence="5 6">
    <name type="scientific">Pseudonocardia adelaidensis</name>
    <dbReference type="NCBI Taxonomy" id="648754"/>
    <lineage>
        <taxon>Bacteria</taxon>
        <taxon>Bacillati</taxon>
        <taxon>Actinomycetota</taxon>
        <taxon>Actinomycetes</taxon>
        <taxon>Pseudonocardiales</taxon>
        <taxon>Pseudonocardiaceae</taxon>
        <taxon>Pseudonocardia</taxon>
    </lineage>
</organism>
<dbReference type="InterPro" id="IPR001910">
    <property type="entry name" value="Inosine/uridine_hydrolase_dom"/>
</dbReference>
<dbReference type="PANTHER" id="PTHR12304">
    <property type="entry name" value="INOSINE-URIDINE PREFERRING NUCLEOSIDE HYDROLASE"/>
    <property type="match status" value="1"/>
</dbReference>